<comment type="caution">
    <text evidence="3">The sequence shown here is derived from an EMBL/GenBank/DDBJ whole genome shotgun (WGS) entry which is preliminary data.</text>
</comment>
<dbReference type="InterPro" id="IPR013702">
    <property type="entry name" value="FIST_domain_N"/>
</dbReference>
<name>A0ABW8YZN9_9FLAO</name>
<dbReference type="PANTHER" id="PTHR40252:SF2">
    <property type="entry name" value="BLR0328 PROTEIN"/>
    <property type="match status" value="1"/>
</dbReference>
<reference evidence="3 4" key="1">
    <citation type="submission" date="2024-06" db="EMBL/GenBank/DDBJ databases">
        <authorList>
            <person name="Kaempfer P."/>
            <person name="Viver T."/>
        </authorList>
    </citation>
    <scope>NUCLEOTIDE SEQUENCE [LARGE SCALE GENOMIC DNA]</scope>
    <source>
        <strain evidence="3 4">ST-119</strain>
    </source>
</reference>
<dbReference type="SMART" id="SM01204">
    <property type="entry name" value="FIST_C"/>
    <property type="match status" value="1"/>
</dbReference>
<feature type="domain" description="FIST" evidence="1">
    <location>
        <begin position="25"/>
        <end position="218"/>
    </location>
</feature>
<dbReference type="EMBL" id="JBELPZ010000008">
    <property type="protein sequence ID" value="MFL9844625.1"/>
    <property type="molecule type" value="Genomic_DNA"/>
</dbReference>
<accession>A0ABW8YZN9</accession>
<keyword evidence="4" id="KW-1185">Reference proteome</keyword>
<dbReference type="Pfam" id="PF10442">
    <property type="entry name" value="FIST_C"/>
    <property type="match status" value="1"/>
</dbReference>
<sequence length="376" mass="41525">MKIVQAFINKNKKWFYATEKVLLNNPLVLVFGERELLEESDTIDNIRAEFPYEHIVFGSSAGEIFGTTIIENSITVVAVEFEKTSFVVKTANILDYNKNTEEAAAFLSSQMPQEGLKHLLIISEGSFISGSNLIRGLQKNVNTAIPITGGLCGDGSKFEKTIVSYKENPKEGEIALIGLYGESLEVSFSTYCSFIPFGPNRIITKSEGNTVYEIDGQPALDLYKKYLGEKADEPQFTLLYPLHTIVPGKSEGVVRTILSVDNDKNAMIFADEMIQGSKVQLMMVSQDAIIEGADRAAKIAMDNRKDKPQLVFVVSCIGRKLIMAQRVEEEVEQVAEIVGKGVALAGFYSYGEISPSSKEQLCELHNETMALTLISE</sequence>
<organism evidence="3 4">
    <name type="scientific">Flavobacterium rhizosphaerae</name>
    <dbReference type="NCBI Taxonomy" id="3163298"/>
    <lineage>
        <taxon>Bacteria</taxon>
        <taxon>Pseudomonadati</taxon>
        <taxon>Bacteroidota</taxon>
        <taxon>Flavobacteriia</taxon>
        <taxon>Flavobacteriales</taxon>
        <taxon>Flavobacteriaceae</taxon>
        <taxon>Flavobacterium</taxon>
    </lineage>
</organism>
<evidence type="ECO:0000259" key="2">
    <source>
        <dbReference type="SMART" id="SM01204"/>
    </source>
</evidence>
<evidence type="ECO:0000313" key="4">
    <source>
        <dbReference type="Proteomes" id="UP001629156"/>
    </source>
</evidence>
<dbReference type="Pfam" id="PF08495">
    <property type="entry name" value="FIST"/>
    <property type="match status" value="1"/>
</dbReference>
<feature type="domain" description="FIST C-domain" evidence="2">
    <location>
        <begin position="219"/>
        <end position="356"/>
    </location>
</feature>
<gene>
    <name evidence="3" type="ORF">ABS766_09355</name>
</gene>
<dbReference type="RefSeq" id="WP_408084878.1">
    <property type="nucleotide sequence ID" value="NZ_JBELPZ010000008.1"/>
</dbReference>
<dbReference type="PANTHER" id="PTHR40252">
    <property type="entry name" value="BLR0328 PROTEIN"/>
    <property type="match status" value="1"/>
</dbReference>
<evidence type="ECO:0000259" key="1">
    <source>
        <dbReference type="SMART" id="SM00897"/>
    </source>
</evidence>
<protein>
    <submittedName>
        <fullName evidence="3">FIST N-terminal domain-containing protein</fullName>
    </submittedName>
</protein>
<dbReference type="InterPro" id="IPR019494">
    <property type="entry name" value="FIST_C"/>
</dbReference>
<proteinExistence type="predicted"/>
<evidence type="ECO:0000313" key="3">
    <source>
        <dbReference type="EMBL" id="MFL9844625.1"/>
    </source>
</evidence>
<dbReference type="SMART" id="SM00897">
    <property type="entry name" value="FIST"/>
    <property type="match status" value="1"/>
</dbReference>
<dbReference type="Proteomes" id="UP001629156">
    <property type="component" value="Unassembled WGS sequence"/>
</dbReference>